<evidence type="ECO:0008006" key="3">
    <source>
        <dbReference type="Google" id="ProtNLM"/>
    </source>
</evidence>
<evidence type="ECO:0000313" key="1">
    <source>
        <dbReference type="EMBL" id="QSE97224.1"/>
    </source>
</evidence>
<name>A0A975A0B9_9BACT</name>
<dbReference type="Proteomes" id="UP000662783">
    <property type="component" value="Chromosome"/>
</dbReference>
<dbReference type="EMBL" id="CP070608">
    <property type="protein sequence ID" value="QSE97224.1"/>
    <property type="molecule type" value="Genomic_DNA"/>
</dbReference>
<sequence>MRRILSILFTFLLCSCQQEPSKLFDDVYQIAEFDRVYEPTLIHSGKESGFLEPLMQFGIFRIDSISFENLENSIVKSERFTEGSYYLNIELDNYLSENNLDILNMSKSSITENHFDKTYHLYLLSDRKTFAICKVNH</sequence>
<dbReference type="PROSITE" id="PS51257">
    <property type="entry name" value="PROKAR_LIPOPROTEIN"/>
    <property type="match status" value="1"/>
</dbReference>
<organism evidence="1 2">
    <name type="scientific">Fulvivirga lutea</name>
    <dbReference type="NCBI Taxonomy" id="2810512"/>
    <lineage>
        <taxon>Bacteria</taxon>
        <taxon>Pseudomonadati</taxon>
        <taxon>Bacteroidota</taxon>
        <taxon>Cytophagia</taxon>
        <taxon>Cytophagales</taxon>
        <taxon>Fulvivirgaceae</taxon>
        <taxon>Fulvivirga</taxon>
    </lineage>
</organism>
<dbReference type="KEGG" id="fuv:JR347_16780"/>
<protein>
    <recommendedName>
        <fullName evidence="3">Lipoprotein</fullName>
    </recommendedName>
</protein>
<proteinExistence type="predicted"/>
<dbReference type="RefSeq" id="WP_205721737.1">
    <property type="nucleotide sequence ID" value="NZ_CP070608.1"/>
</dbReference>
<evidence type="ECO:0000313" key="2">
    <source>
        <dbReference type="Proteomes" id="UP000662783"/>
    </source>
</evidence>
<gene>
    <name evidence="1" type="ORF">JR347_16780</name>
</gene>
<keyword evidence="2" id="KW-1185">Reference proteome</keyword>
<reference evidence="1" key="1">
    <citation type="submission" date="2021-02" db="EMBL/GenBank/DDBJ databases">
        <title>Fulvivirga sp. S481 isolated from sea water.</title>
        <authorList>
            <person name="Bae S.S."/>
            <person name="Baek K."/>
        </authorList>
    </citation>
    <scope>NUCLEOTIDE SEQUENCE</scope>
    <source>
        <strain evidence="1">S481</strain>
    </source>
</reference>
<accession>A0A975A0B9</accession>
<dbReference type="AlphaFoldDB" id="A0A975A0B9"/>